<dbReference type="Proteomes" id="UP000256845">
    <property type="component" value="Unassembled WGS sequence"/>
</dbReference>
<comment type="caution">
    <text evidence="7">The sequence shown here is derived from an EMBL/GenBank/DDBJ whole genome shotgun (WGS) entry which is preliminary data.</text>
</comment>
<evidence type="ECO:0000256" key="4">
    <source>
        <dbReference type="ARBA" id="ARBA00022801"/>
    </source>
</evidence>
<evidence type="ECO:0000256" key="5">
    <source>
        <dbReference type="ARBA" id="ARBA00023316"/>
    </source>
</evidence>
<sequence>MDGLIQCPSPNFGNRRVGSKINMLVMHYTDLTTADEALDRLCDPVSEVSAHYLVTPRGYVYQLVEEKKRAWHAGVSSWRGITDVNSHSIGIEIANPGHANGYEPFPEAQMKSLAALCKEILSRHAIPARNIVGHSDVAPGRKIDPGELFDWKGLAEQGIGLWPDPDPDCARDPVEMLEELGYAVDDPRAAIEAFQRHYRPAAMTGEADAETVSLMGGLLKKQTAPA</sequence>
<evidence type="ECO:0000256" key="1">
    <source>
        <dbReference type="ARBA" id="ARBA00001561"/>
    </source>
</evidence>
<evidence type="ECO:0000256" key="2">
    <source>
        <dbReference type="ARBA" id="ARBA00007553"/>
    </source>
</evidence>
<evidence type="ECO:0000259" key="6">
    <source>
        <dbReference type="SMART" id="SM00644"/>
    </source>
</evidence>
<keyword evidence="4" id="KW-0378">Hydrolase</keyword>
<dbReference type="EMBL" id="QRDW01000005">
    <property type="protein sequence ID" value="RED49652.1"/>
    <property type="molecule type" value="Genomic_DNA"/>
</dbReference>
<dbReference type="SUPFAM" id="SSF55846">
    <property type="entry name" value="N-acetylmuramoyl-L-alanine amidase-like"/>
    <property type="match status" value="1"/>
</dbReference>
<evidence type="ECO:0000313" key="7">
    <source>
        <dbReference type="EMBL" id="RED49652.1"/>
    </source>
</evidence>
<dbReference type="GO" id="GO:0071555">
    <property type="term" value="P:cell wall organization"/>
    <property type="evidence" value="ECO:0007669"/>
    <property type="project" value="UniProtKB-KW"/>
</dbReference>
<dbReference type="InterPro" id="IPR036365">
    <property type="entry name" value="PGBD-like_sf"/>
</dbReference>
<evidence type="ECO:0000313" key="8">
    <source>
        <dbReference type="Proteomes" id="UP000256845"/>
    </source>
</evidence>
<dbReference type="GO" id="GO:0008745">
    <property type="term" value="F:N-acetylmuramoyl-L-alanine amidase activity"/>
    <property type="evidence" value="ECO:0007669"/>
    <property type="project" value="UniProtKB-EC"/>
</dbReference>
<dbReference type="SUPFAM" id="SSF47090">
    <property type="entry name" value="PGBD-like"/>
    <property type="match status" value="1"/>
</dbReference>
<comment type="catalytic activity">
    <reaction evidence="1">
        <text>Hydrolyzes the link between N-acetylmuramoyl residues and L-amino acid residues in certain cell-wall glycopeptides.</text>
        <dbReference type="EC" id="3.5.1.28"/>
    </reaction>
</comment>
<dbReference type="EC" id="3.5.1.28" evidence="3"/>
<dbReference type="InterPro" id="IPR036366">
    <property type="entry name" value="PGBDSf"/>
</dbReference>
<dbReference type="SMART" id="SM00644">
    <property type="entry name" value="Ami_2"/>
    <property type="match status" value="1"/>
</dbReference>
<dbReference type="Gene3D" id="1.10.101.10">
    <property type="entry name" value="PGBD-like superfamily/PGBD"/>
    <property type="match status" value="1"/>
</dbReference>
<dbReference type="AlphaFoldDB" id="A0A3D9HJF4"/>
<dbReference type="GO" id="GO:0019867">
    <property type="term" value="C:outer membrane"/>
    <property type="evidence" value="ECO:0007669"/>
    <property type="project" value="TreeGrafter"/>
</dbReference>
<dbReference type="InterPro" id="IPR002502">
    <property type="entry name" value="Amidase_domain"/>
</dbReference>
<dbReference type="Pfam" id="PF01510">
    <property type="entry name" value="Amidase_2"/>
    <property type="match status" value="1"/>
</dbReference>
<dbReference type="PANTHER" id="PTHR30417">
    <property type="entry name" value="N-ACETYLMURAMOYL-L-ALANINE AMIDASE AMID"/>
    <property type="match status" value="1"/>
</dbReference>
<protein>
    <recommendedName>
        <fullName evidence="3">N-acetylmuramoyl-L-alanine amidase</fullName>
        <ecNumber evidence="3">3.5.1.28</ecNumber>
    </recommendedName>
</protein>
<feature type="domain" description="N-acetylmuramoyl-L-alanine amidase" evidence="6">
    <location>
        <begin position="9"/>
        <end position="146"/>
    </location>
</feature>
<dbReference type="PANTHER" id="PTHR30417:SF1">
    <property type="entry name" value="N-ACETYLMURAMOYL-L-ALANINE AMIDASE AMID"/>
    <property type="match status" value="1"/>
</dbReference>
<keyword evidence="5" id="KW-0961">Cell wall biogenesis/degradation</keyword>
<gene>
    <name evidence="7" type="ORF">DFP90_10523</name>
</gene>
<name>A0A3D9HJF4_9PROT</name>
<dbReference type="CDD" id="cd06583">
    <property type="entry name" value="PGRP"/>
    <property type="match status" value="1"/>
</dbReference>
<comment type="similarity">
    <text evidence="2">Belongs to the N-acetylmuramoyl-L-alanine amidase 2 family.</text>
</comment>
<dbReference type="GO" id="GO:0009254">
    <property type="term" value="P:peptidoglycan turnover"/>
    <property type="evidence" value="ECO:0007669"/>
    <property type="project" value="TreeGrafter"/>
</dbReference>
<dbReference type="OrthoDB" id="9794842at2"/>
<accession>A0A3D9HJF4</accession>
<dbReference type="InterPro" id="IPR036505">
    <property type="entry name" value="Amidase/PGRP_sf"/>
</dbReference>
<dbReference type="GO" id="GO:0009253">
    <property type="term" value="P:peptidoglycan catabolic process"/>
    <property type="evidence" value="ECO:0007669"/>
    <property type="project" value="InterPro"/>
</dbReference>
<proteinExistence type="inferred from homology"/>
<organism evidence="7 8">
    <name type="scientific">Aestuariispira insulae</name>
    <dbReference type="NCBI Taxonomy" id="1461337"/>
    <lineage>
        <taxon>Bacteria</taxon>
        <taxon>Pseudomonadati</taxon>
        <taxon>Pseudomonadota</taxon>
        <taxon>Alphaproteobacteria</taxon>
        <taxon>Rhodospirillales</taxon>
        <taxon>Kiloniellaceae</taxon>
        <taxon>Aestuariispira</taxon>
    </lineage>
</organism>
<dbReference type="Gene3D" id="3.40.80.10">
    <property type="entry name" value="Peptidoglycan recognition protein-like"/>
    <property type="match status" value="1"/>
</dbReference>
<dbReference type="RefSeq" id="WP_115936912.1">
    <property type="nucleotide sequence ID" value="NZ_QRDW01000005.1"/>
</dbReference>
<keyword evidence="8" id="KW-1185">Reference proteome</keyword>
<reference evidence="7 8" key="1">
    <citation type="submission" date="2018-07" db="EMBL/GenBank/DDBJ databases">
        <title>Genomic Encyclopedia of Type Strains, Phase III (KMG-III): the genomes of soil and plant-associated and newly described type strains.</title>
        <authorList>
            <person name="Whitman W."/>
        </authorList>
    </citation>
    <scope>NUCLEOTIDE SEQUENCE [LARGE SCALE GENOMIC DNA]</scope>
    <source>
        <strain evidence="7 8">CECT 8488</strain>
    </source>
</reference>
<evidence type="ECO:0000256" key="3">
    <source>
        <dbReference type="ARBA" id="ARBA00011901"/>
    </source>
</evidence>
<dbReference type="InterPro" id="IPR051206">
    <property type="entry name" value="NAMLAA_amidase_2"/>
</dbReference>